<accession>A0A927HZH4</accession>
<organism evidence="1 2">
    <name type="scientific">Bosea spartocytisi</name>
    <dbReference type="NCBI Taxonomy" id="2773451"/>
    <lineage>
        <taxon>Bacteria</taxon>
        <taxon>Pseudomonadati</taxon>
        <taxon>Pseudomonadota</taxon>
        <taxon>Alphaproteobacteria</taxon>
        <taxon>Hyphomicrobiales</taxon>
        <taxon>Boseaceae</taxon>
        <taxon>Bosea</taxon>
    </lineage>
</organism>
<keyword evidence="2" id="KW-1185">Reference proteome</keyword>
<comment type="caution">
    <text evidence="1">The sequence shown here is derived from an EMBL/GenBank/DDBJ whole genome shotgun (WGS) entry which is preliminary data.</text>
</comment>
<dbReference type="InterPro" id="IPR009874">
    <property type="entry name" value="DUF1428"/>
</dbReference>
<gene>
    <name evidence="1" type="ORF">IED13_01385</name>
</gene>
<dbReference type="Pfam" id="PF07237">
    <property type="entry name" value="DUF1428"/>
    <property type="match status" value="2"/>
</dbReference>
<dbReference type="Gene3D" id="3.30.70.100">
    <property type="match status" value="2"/>
</dbReference>
<dbReference type="EMBL" id="JACXWY010000001">
    <property type="protein sequence ID" value="MBD3844333.1"/>
    <property type="molecule type" value="Genomic_DNA"/>
</dbReference>
<dbReference type="SUPFAM" id="SSF54909">
    <property type="entry name" value="Dimeric alpha+beta barrel"/>
    <property type="match status" value="2"/>
</dbReference>
<dbReference type="Proteomes" id="UP000619295">
    <property type="component" value="Unassembled WGS sequence"/>
</dbReference>
<protein>
    <submittedName>
        <fullName evidence="1">DUF1428 domain-containing protein</fullName>
    </submittedName>
</protein>
<sequence>MAYVEGFVVAVPAANKDVYRKHAKEALPLFKEFGVTRMVEAWGDEVPDGKVTDFKGAVKATPDEVVVFSWFEYPDRKTRDAANAKMMSDPRMASMGQSMPFDGKRMIMGGFDALVDDGEGGAAGYVDGVLIAVPQERKADFRDYAAGLSALFTDHGARRVVDAWGDDVPDGKVTDFKGAVKAKDGEAVVFGWVEWPTKAARDEAWGKIRQDARMNGMPMPFDGQRMVYGGFTTLLDA</sequence>
<evidence type="ECO:0000313" key="2">
    <source>
        <dbReference type="Proteomes" id="UP000619295"/>
    </source>
</evidence>
<dbReference type="InterPro" id="IPR011008">
    <property type="entry name" value="Dimeric_a/b-barrel"/>
</dbReference>
<evidence type="ECO:0000313" key="1">
    <source>
        <dbReference type="EMBL" id="MBD3844333.1"/>
    </source>
</evidence>
<dbReference type="AlphaFoldDB" id="A0A927HZH4"/>
<proteinExistence type="predicted"/>
<dbReference type="RefSeq" id="WP_142020384.1">
    <property type="nucleotide sequence ID" value="NZ_JACXWY010000001.1"/>
</dbReference>
<name>A0A927HZH4_9HYPH</name>
<reference evidence="1" key="1">
    <citation type="submission" date="2020-09" db="EMBL/GenBank/DDBJ databases">
        <title>Bosea spartocytisi sp. nov. a root nodule endophyte of Spartocytisus supranubius in the high mountain ecosystem fo the Teide National Park (Canary Islands, Spain).</title>
        <authorList>
            <person name="Pulido-Suarez L."/>
            <person name="Peix A."/>
            <person name="Igual J.M."/>
            <person name="Socas-Perez N."/>
            <person name="Velazquez E."/>
            <person name="Flores-Felix J.D."/>
            <person name="Leon-Barrios M."/>
        </authorList>
    </citation>
    <scope>NUCLEOTIDE SEQUENCE</scope>
    <source>
        <strain evidence="1">SSUT16</strain>
    </source>
</reference>